<keyword evidence="1" id="KW-0862">Zinc</keyword>
<feature type="domain" description="C2H2-type" evidence="2">
    <location>
        <begin position="229"/>
        <end position="252"/>
    </location>
</feature>
<dbReference type="InterPro" id="IPR013087">
    <property type="entry name" value="Znf_C2H2_type"/>
</dbReference>
<keyword evidence="1" id="KW-0863">Zinc-finger</keyword>
<reference evidence="3" key="1">
    <citation type="submission" date="2020-01" db="EMBL/GenBank/DDBJ databases">
        <title>Genome Sequencing of Three Apophysomyces-Like Fungal Strains Confirms a Novel Fungal Genus in the Mucoromycota with divergent Burkholderia-like Endosymbiotic Bacteria.</title>
        <authorList>
            <person name="Stajich J.E."/>
            <person name="Macias A.M."/>
            <person name="Carter-House D."/>
            <person name="Lovett B."/>
            <person name="Kasson L.R."/>
            <person name="Berry K."/>
            <person name="Grigoriev I."/>
            <person name="Chang Y."/>
            <person name="Spatafora J."/>
            <person name="Kasson M.T."/>
        </authorList>
    </citation>
    <scope>NUCLEOTIDE SEQUENCE</scope>
    <source>
        <strain evidence="3">NRRL A-21654</strain>
    </source>
</reference>
<keyword evidence="1" id="KW-0479">Metal-binding</keyword>
<evidence type="ECO:0000256" key="1">
    <source>
        <dbReference type="PROSITE-ProRule" id="PRU00042"/>
    </source>
</evidence>
<dbReference type="SUPFAM" id="SSF57667">
    <property type="entry name" value="beta-beta-alpha zinc fingers"/>
    <property type="match status" value="1"/>
</dbReference>
<keyword evidence="4" id="KW-1185">Reference proteome</keyword>
<dbReference type="PROSITE" id="PS50157">
    <property type="entry name" value="ZINC_FINGER_C2H2_2"/>
    <property type="match status" value="1"/>
</dbReference>
<sequence length="259" mass="28962">MDSRVNTPNRTENCLPQWSRLAVQLTLQRINMQVETLASSLDELKQHLSVTDPSYAPDNASSSGLANSNISIPGSIYSNNEVPYIAEHQLDLIQPSDIQQQDIFTGNTRSSHPCFDDKALTLDDILETLPSVGSCTGNNTCCSEQNTRQFPVQQEQAMTGIERAREYIHPSAWLATGASRLALSPVIPIILPDVNAALFGNCSCSSLTTYKNRCGKRRRRSPVNYDPTDYCEQCNKPFSRRDAKLRHMRTVHKPTYFLP</sequence>
<dbReference type="PROSITE" id="PS00028">
    <property type="entry name" value="ZINC_FINGER_C2H2_1"/>
    <property type="match status" value="1"/>
</dbReference>
<dbReference type="EMBL" id="JABAYA010000001">
    <property type="protein sequence ID" value="KAF7732756.1"/>
    <property type="molecule type" value="Genomic_DNA"/>
</dbReference>
<dbReference type="Proteomes" id="UP000605846">
    <property type="component" value="Unassembled WGS sequence"/>
</dbReference>
<accession>A0A8H7BWG4</accession>
<name>A0A8H7BWG4_9FUNG</name>
<dbReference type="AlphaFoldDB" id="A0A8H7BWG4"/>
<gene>
    <name evidence="3" type="ORF">EC973_000028</name>
</gene>
<proteinExistence type="predicted"/>
<organism evidence="3 4">
    <name type="scientific">Apophysomyces ossiformis</name>
    <dbReference type="NCBI Taxonomy" id="679940"/>
    <lineage>
        <taxon>Eukaryota</taxon>
        <taxon>Fungi</taxon>
        <taxon>Fungi incertae sedis</taxon>
        <taxon>Mucoromycota</taxon>
        <taxon>Mucoromycotina</taxon>
        <taxon>Mucoromycetes</taxon>
        <taxon>Mucorales</taxon>
        <taxon>Mucorineae</taxon>
        <taxon>Mucoraceae</taxon>
        <taxon>Apophysomyces</taxon>
    </lineage>
</organism>
<dbReference type="Gene3D" id="3.30.160.60">
    <property type="entry name" value="Classic Zinc Finger"/>
    <property type="match status" value="1"/>
</dbReference>
<evidence type="ECO:0000313" key="3">
    <source>
        <dbReference type="EMBL" id="KAF7732756.1"/>
    </source>
</evidence>
<evidence type="ECO:0000313" key="4">
    <source>
        <dbReference type="Proteomes" id="UP000605846"/>
    </source>
</evidence>
<dbReference type="GO" id="GO:0008270">
    <property type="term" value="F:zinc ion binding"/>
    <property type="evidence" value="ECO:0007669"/>
    <property type="project" value="UniProtKB-KW"/>
</dbReference>
<evidence type="ECO:0000259" key="2">
    <source>
        <dbReference type="PROSITE" id="PS50157"/>
    </source>
</evidence>
<protein>
    <recommendedName>
        <fullName evidence="2">C2H2-type domain-containing protein</fullName>
    </recommendedName>
</protein>
<comment type="caution">
    <text evidence="3">The sequence shown here is derived from an EMBL/GenBank/DDBJ whole genome shotgun (WGS) entry which is preliminary data.</text>
</comment>
<dbReference type="InterPro" id="IPR036236">
    <property type="entry name" value="Znf_C2H2_sf"/>
</dbReference>